<feature type="domain" description="SH3b" evidence="2">
    <location>
        <begin position="124"/>
        <end position="187"/>
    </location>
</feature>
<evidence type="ECO:0000313" key="4">
    <source>
        <dbReference type="Proteomes" id="UP000095463"/>
    </source>
</evidence>
<evidence type="ECO:0000313" key="3">
    <source>
        <dbReference type="EMBL" id="OEO28043.1"/>
    </source>
</evidence>
<proteinExistence type="predicted"/>
<dbReference type="AlphaFoldDB" id="A0A1E5XHG7"/>
<dbReference type="InterPro" id="IPR003646">
    <property type="entry name" value="SH3-like_bac-type"/>
</dbReference>
<dbReference type="Proteomes" id="UP000095463">
    <property type="component" value="Unassembled WGS sequence"/>
</dbReference>
<keyword evidence="4" id="KW-1185">Reference proteome</keyword>
<dbReference type="EMBL" id="LAJE02000401">
    <property type="protein sequence ID" value="OEO28043.1"/>
    <property type="molecule type" value="Genomic_DNA"/>
</dbReference>
<evidence type="ECO:0000259" key="2">
    <source>
        <dbReference type="PROSITE" id="PS51781"/>
    </source>
</evidence>
<dbReference type="OrthoDB" id="7950750at2"/>
<dbReference type="Gene3D" id="2.30.30.40">
    <property type="entry name" value="SH3 Domains"/>
    <property type="match status" value="1"/>
</dbReference>
<dbReference type="SMART" id="SM00287">
    <property type="entry name" value="SH3b"/>
    <property type="match status" value="1"/>
</dbReference>
<reference evidence="3 4" key="1">
    <citation type="journal article" date="2015" name="Genome Announc.">
        <title>Genome Assemblies of Three Soil-Associated Devosia species: D. insulae, D. limi, and D. soli.</title>
        <authorList>
            <person name="Hassan Y.I."/>
            <person name="Lepp D."/>
            <person name="Zhou T."/>
        </authorList>
    </citation>
    <scope>NUCLEOTIDE SEQUENCE [LARGE SCALE GENOMIC DNA]</scope>
    <source>
        <strain evidence="3 4">DS-56</strain>
    </source>
</reference>
<organism evidence="3 4">
    <name type="scientific">Devosia insulae DS-56</name>
    <dbReference type="NCBI Taxonomy" id="1116389"/>
    <lineage>
        <taxon>Bacteria</taxon>
        <taxon>Pseudomonadati</taxon>
        <taxon>Pseudomonadota</taxon>
        <taxon>Alphaproteobacteria</taxon>
        <taxon>Hyphomicrobiales</taxon>
        <taxon>Devosiaceae</taxon>
        <taxon>Devosia</taxon>
    </lineage>
</organism>
<evidence type="ECO:0000256" key="1">
    <source>
        <dbReference type="SAM" id="MobiDB-lite"/>
    </source>
</evidence>
<protein>
    <recommendedName>
        <fullName evidence="2">SH3b domain-containing protein</fullName>
    </recommendedName>
</protein>
<comment type="caution">
    <text evidence="3">The sequence shown here is derived from an EMBL/GenBank/DDBJ whole genome shotgun (WGS) entry which is preliminary data.</text>
</comment>
<feature type="region of interest" description="Disordered" evidence="1">
    <location>
        <begin position="1"/>
        <end position="23"/>
    </location>
</feature>
<gene>
    <name evidence="3" type="ORF">VW23_006505</name>
</gene>
<sequence length="187" mass="19888">MSARDCFSASDGWKQQSPLSDGIRPSLSCKTESELARTIVSLALFSTVALLAGAMTVSGLSFTADTVAKVAAMTPVKAQKRLPSYIAYMPTVKAEVLDIAKSVPVATRVPKMPALPLEALPAPTFTHTVAVESLRVRSGPRRTTPQLFALKSGTQVTVIKDDGGWVLITAGGDRMGWVYAKLLRPAD</sequence>
<name>A0A1E5XHG7_9HYPH</name>
<dbReference type="RefSeq" id="WP_069912619.1">
    <property type="nucleotide sequence ID" value="NZ_LAJE02000401.1"/>
</dbReference>
<dbReference type="PROSITE" id="PS51781">
    <property type="entry name" value="SH3B"/>
    <property type="match status" value="1"/>
</dbReference>
<dbReference type="Pfam" id="PF08239">
    <property type="entry name" value="SH3_3"/>
    <property type="match status" value="1"/>
</dbReference>
<accession>A0A1E5XHG7</accession>